<reference evidence="9 10" key="1">
    <citation type="submission" date="2020-01" db="EMBL/GenBank/DDBJ databases">
        <authorList>
            <consortium name="DOE Joint Genome Institute"/>
            <person name="Haridas S."/>
            <person name="Albert R."/>
            <person name="Binder M."/>
            <person name="Bloem J."/>
            <person name="Labutti K."/>
            <person name="Salamov A."/>
            <person name="Andreopoulos B."/>
            <person name="Baker S.E."/>
            <person name="Barry K."/>
            <person name="Bills G."/>
            <person name="Bluhm B.H."/>
            <person name="Cannon C."/>
            <person name="Castanera R."/>
            <person name="Culley D.E."/>
            <person name="Daum C."/>
            <person name="Ezra D."/>
            <person name="Gonzalez J.B."/>
            <person name="Henrissat B."/>
            <person name="Kuo A."/>
            <person name="Liang C."/>
            <person name="Lipzen A."/>
            <person name="Lutzoni F."/>
            <person name="Magnuson J."/>
            <person name="Mondo S."/>
            <person name="Nolan M."/>
            <person name="Ohm R."/>
            <person name="Pangilinan J."/>
            <person name="Park H.-J.H."/>
            <person name="Ramirez L."/>
            <person name="Alfaro M."/>
            <person name="Sun H."/>
            <person name="Tritt A."/>
            <person name="Yoshinaga Y."/>
            <person name="Zwiers L.-H.L."/>
            <person name="Turgeon B.G."/>
            <person name="Goodwin S.B."/>
            <person name="Spatafora J.W."/>
            <person name="Crous P.W."/>
            <person name="Grigoriev I.V."/>
        </authorList>
    </citation>
    <scope>NUCLEOTIDE SEQUENCE [LARGE SCALE GENOMIC DNA]</scope>
    <source>
        <strain evidence="9 10">CBS 611.86</strain>
    </source>
</reference>
<evidence type="ECO:0000259" key="8">
    <source>
        <dbReference type="PROSITE" id="PS50054"/>
    </source>
</evidence>
<dbReference type="Proteomes" id="UP000481861">
    <property type="component" value="Unassembled WGS sequence"/>
</dbReference>
<dbReference type="InterPro" id="IPR020422">
    <property type="entry name" value="TYR_PHOSPHATASE_DUAL_dom"/>
</dbReference>
<dbReference type="InterPro" id="IPR004861">
    <property type="entry name" value="Siw14-like"/>
</dbReference>
<dbReference type="PANTHER" id="PTHR31126:SF48">
    <property type="entry name" value="INOSITOL PHOSPHATASE SIW14"/>
    <property type="match status" value="1"/>
</dbReference>
<dbReference type="GO" id="GO:0005737">
    <property type="term" value="C:cytoplasm"/>
    <property type="evidence" value="ECO:0007669"/>
    <property type="project" value="UniProtKB-SubCell"/>
</dbReference>
<dbReference type="PANTHER" id="PTHR31126">
    <property type="entry name" value="TYROSINE-PROTEIN PHOSPHATASE"/>
    <property type="match status" value="1"/>
</dbReference>
<keyword evidence="3" id="KW-0963">Cytoplasm</keyword>
<dbReference type="InterPro" id="IPR029021">
    <property type="entry name" value="Prot-tyrosine_phosphatase-like"/>
</dbReference>
<dbReference type="PROSITE" id="PS50054">
    <property type="entry name" value="TYR_PHOSPHATASE_DUAL"/>
    <property type="match status" value="1"/>
</dbReference>
<organism evidence="9 10">
    <name type="scientific">Massariosphaeria phaeospora</name>
    <dbReference type="NCBI Taxonomy" id="100035"/>
    <lineage>
        <taxon>Eukaryota</taxon>
        <taxon>Fungi</taxon>
        <taxon>Dikarya</taxon>
        <taxon>Ascomycota</taxon>
        <taxon>Pezizomycotina</taxon>
        <taxon>Dothideomycetes</taxon>
        <taxon>Pleosporomycetidae</taxon>
        <taxon>Pleosporales</taxon>
        <taxon>Pleosporales incertae sedis</taxon>
        <taxon>Massariosphaeria</taxon>
    </lineage>
</organism>
<evidence type="ECO:0000313" key="10">
    <source>
        <dbReference type="Proteomes" id="UP000481861"/>
    </source>
</evidence>
<comment type="catalytic activity">
    <reaction evidence="7">
        <text>1,5-bis(diphospho)-1D-myo-inositol 2,3,4,6-tetrakisphosphate + H2O = 1-diphospho-1D-myo-inositol 2,3,4,5,6-pentakisphosphate + phosphate + 2 H(+)</text>
        <dbReference type="Rhea" id="RHEA:79699"/>
        <dbReference type="ChEBI" id="CHEBI:15377"/>
        <dbReference type="ChEBI" id="CHEBI:15378"/>
        <dbReference type="ChEBI" id="CHEBI:43474"/>
        <dbReference type="ChEBI" id="CHEBI:74946"/>
        <dbReference type="ChEBI" id="CHEBI:77983"/>
        <dbReference type="EC" id="3.6.1.52"/>
    </reaction>
    <physiologicalReaction direction="left-to-right" evidence="7">
        <dbReference type="Rhea" id="RHEA:79700"/>
    </physiologicalReaction>
</comment>
<dbReference type="EMBL" id="JAADJZ010000009">
    <property type="protein sequence ID" value="KAF2872575.1"/>
    <property type="molecule type" value="Genomic_DNA"/>
</dbReference>
<dbReference type="PROSITE" id="PS00383">
    <property type="entry name" value="TYR_PHOSPHATASE_1"/>
    <property type="match status" value="1"/>
</dbReference>
<dbReference type="InterPro" id="IPR016130">
    <property type="entry name" value="Tyr_Pase_AS"/>
</dbReference>
<accession>A0A7C8MBM7</accession>
<evidence type="ECO:0000256" key="6">
    <source>
        <dbReference type="ARBA" id="ARBA00047342"/>
    </source>
</evidence>
<dbReference type="OrthoDB" id="6375174at2759"/>
<comment type="caution">
    <text evidence="9">The sequence shown here is derived from an EMBL/GenBank/DDBJ whole genome shotgun (WGS) entry which is preliminary data.</text>
</comment>
<dbReference type="Gene3D" id="3.90.190.10">
    <property type="entry name" value="Protein tyrosine phosphatase superfamily"/>
    <property type="match status" value="1"/>
</dbReference>
<dbReference type="FunFam" id="3.90.190.10:FF:000035">
    <property type="entry name" value="Tyrosine phosphatase, putative"/>
    <property type="match status" value="1"/>
</dbReference>
<evidence type="ECO:0000256" key="3">
    <source>
        <dbReference type="ARBA" id="ARBA00022490"/>
    </source>
</evidence>
<comment type="catalytic activity">
    <reaction evidence="6">
        <text>5-diphospho-1D-myo-inositol 1,2,3,4,6-pentakisphosphate + H2O = 1D-myo-inositol hexakisphosphate + phosphate + H(+)</text>
        <dbReference type="Rhea" id="RHEA:22384"/>
        <dbReference type="ChEBI" id="CHEBI:15377"/>
        <dbReference type="ChEBI" id="CHEBI:15378"/>
        <dbReference type="ChEBI" id="CHEBI:43474"/>
        <dbReference type="ChEBI" id="CHEBI:58130"/>
        <dbReference type="ChEBI" id="CHEBI:58628"/>
        <dbReference type="EC" id="3.6.1.52"/>
    </reaction>
    <physiologicalReaction direction="left-to-right" evidence="6">
        <dbReference type="Rhea" id="RHEA:22385"/>
    </physiologicalReaction>
</comment>
<feature type="domain" description="Tyrosine-protein phosphatase" evidence="8">
    <location>
        <begin position="13"/>
        <end position="166"/>
    </location>
</feature>
<dbReference type="GO" id="GO:0052840">
    <property type="term" value="F:inositol diphosphate tetrakisphosphate diphosphatase activity"/>
    <property type="evidence" value="ECO:0007669"/>
    <property type="project" value="TreeGrafter"/>
</dbReference>
<gene>
    <name evidence="9" type="ORF">BDV95DRAFT_492303</name>
</gene>
<proteinExistence type="inferred from homology"/>
<evidence type="ECO:0000256" key="1">
    <source>
        <dbReference type="ARBA" id="ARBA00004496"/>
    </source>
</evidence>
<evidence type="ECO:0000256" key="2">
    <source>
        <dbReference type="ARBA" id="ARBA00012527"/>
    </source>
</evidence>
<dbReference type="EC" id="3.6.1.52" evidence="2"/>
<keyword evidence="10" id="KW-1185">Reference proteome</keyword>
<evidence type="ECO:0000256" key="7">
    <source>
        <dbReference type="ARBA" id="ARBA00047927"/>
    </source>
</evidence>
<dbReference type="AlphaFoldDB" id="A0A7C8MBM7"/>
<comment type="subcellular location">
    <subcellularLocation>
        <location evidence="1">Cytoplasm</location>
    </subcellularLocation>
</comment>
<dbReference type="GO" id="GO:0016791">
    <property type="term" value="F:phosphatase activity"/>
    <property type="evidence" value="ECO:0007669"/>
    <property type="project" value="TreeGrafter"/>
</dbReference>
<evidence type="ECO:0000256" key="5">
    <source>
        <dbReference type="ARBA" id="ARBA00044949"/>
    </source>
</evidence>
<name>A0A7C8MBM7_9PLEO</name>
<keyword evidence="4" id="KW-0378">Hydrolase</keyword>
<sequence>MYLESRPLPPPANFGTVVEEGIYRSSYPQAENFGFLKKLKLKTILTLVPEELSHEYRAFMVEAGIQHFHVHIPANKGEVKVQACQMSKALGILLDRSNHPVLVHCNKGKHRTGCVIGCFRRVQGTEMGSVIEEYHEYAGRKARLLDELVIENFDLGTVLWMARRYDWIQPGVEIELPSPATSTSIARS</sequence>
<evidence type="ECO:0000313" key="9">
    <source>
        <dbReference type="EMBL" id="KAF2872575.1"/>
    </source>
</evidence>
<protein>
    <recommendedName>
        <fullName evidence="2">diphosphoinositol-polyphosphate diphosphatase</fullName>
        <ecNumber evidence="2">3.6.1.52</ecNumber>
    </recommendedName>
</protein>
<evidence type="ECO:0000256" key="4">
    <source>
        <dbReference type="ARBA" id="ARBA00022801"/>
    </source>
</evidence>
<dbReference type="Pfam" id="PF03162">
    <property type="entry name" value="Y_phosphatase2"/>
    <property type="match status" value="1"/>
</dbReference>
<comment type="similarity">
    <text evidence="5">Belongs to the protein-tyrosine phosphatase family. Atypical dual-specificity phosphatase Siw14-like subfamily.</text>
</comment>
<dbReference type="SUPFAM" id="SSF52799">
    <property type="entry name" value="(Phosphotyrosine protein) phosphatases II"/>
    <property type="match status" value="1"/>
</dbReference>